<dbReference type="GO" id="GO:0008734">
    <property type="term" value="F:L-aspartate oxidase activity"/>
    <property type="evidence" value="ECO:0007669"/>
    <property type="project" value="UniProtKB-EC"/>
</dbReference>
<dbReference type="NCBIfam" id="NF005701">
    <property type="entry name" value="PRK07512.1"/>
    <property type="match status" value="1"/>
</dbReference>
<dbReference type="SUPFAM" id="SSF56425">
    <property type="entry name" value="Succinate dehydrogenase/fumarate reductase flavoprotein, catalytic domain"/>
    <property type="match status" value="1"/>
</dbReference>
<evidence type="ECO:0000259" key="11">
    <source>
        <dbReference type="Pfam" id="PF02910"/>
    </source>
</evidence>
<dbReference type="Gene3D" id="3.90.700.10">
    <property type="entry name" value="Succinate dehydrogenase/fumarate reductase flavoprotein, catalytic domain"/>
    <property type="match status" value="1"/>
</dbReference>
<dbReference type="InterPro" id="IPR005288">
    <property type="entry name" value="NadB"/>
</dbReference>
<evidence type="ECO:0000256" key="1">
    <source>
        <dbReference type="ARBA" id="ARBA00001974"/>
    </source>
</evidence>
<evidence type="ECO:0000256" key="3">
    <source>
        <dbReference type="ARBA" id="ARBA00008562"/>
    </source>
</evidence>
<dbReference type="InterPro" id="IPR036188">
    <property type="entry name" value="FAD/NAD-bd_sf"/>
</dbReference>
<dbReference type="Gene3D" id="3.50.50.60">
    <property type="entry name" value="FAD/NAD(P)-binding domain"/>
    <property type="match status" value="1"/>
</dbReference>
<dbReference type="PANTHER" id="PTHR42716">
    <property type="entry name" value="L-ASPARTATE OXIDASE"/>
    <property type="match status" value="1"/>
</dbReference>
<dbReference type="Gene3D" id="1.20.58.100">
    <property type="entry name" value="Fumarate reductase/succinate dehydrogenase flavoprotein-like, C-terminal domain"/>
    <property type="match status" value="1"/>
</dbReference>
<comment type="similarity">
    <text evidence="3">Belongs to the FAD-dependent oxidoreductase 2 family. NadB subfamily.</text>
</comment>
<evidence type="ECO:0000256" key="5">
    <source>
        <dbReference type="ARBA" id="ARBA00022630"/>
    </source>
</evidence>
<dbReference type="InterPro" id="IPR037099">
    <property type="entry name" value="Fum_R/Succ_DH_flav-like_C_sf"/>
</dbReference>
<protein>
    <recommendedName>
        <fullName evidence="4">L-aspartate oxidase</fullName>
        <ecNumber evidence="4">1.4.3.16</ecNumber>
    </recommendedName>
</protein>
<dbReference type="SUPFAM" id="SSF46977">
    <property type="entry name" value="Succinate dehydrogenase/fumarate reductase flavoprotein C-terminal domain"/>
    <property type="match status" value="1"/>
</dbReference>
<keyword evidence="5" id="KW-0285">Flavoprotein</keyword>
<dbReference type="InterPro" id="IPR003953">
    <property type="entry name" value="FAD-dep_OxRdtase_2_FAD-bd"/>
</dbReference>
<comment type="pathway">
    <text evidence="2">Cofactor biosynthesis; NAD(+) biosynthesis; iminoaspartate from L-aspartate (oxidase route): step 1/1.</text>
</comment>
<evidence type="ECO:0000313" key="13">
    <source>
        <dbReference type="Proteomes" id="UP000316313"/>
    </source>
</evidence>
<dbReference type="EC" id="1.4.3.16" evidence="4"/>
<accession>A0A4Y6UNZ4</accession>
<dbReference type="AlphaFoldDB" id="A0A4Y6UNZ4"/>
<evidence type="ECO:0000256" key="2">
    <source>
        <dbReference type="ARBA" id="ARBA00004950"/>
    </source>
</evidence>
<dbReference type="SUPFAM" id="SSF51905">
    <property type="entry name" value="FAD/NAD(P)-binding domain"/>
    <property type="match status" value="1"/>
</dbReference>
<feature type="domain" description="Fumarate reductase/succinate dehydrogenase flavoprotein-like C-terminal" evidence="11">
    <location>
        <begin position="445"/>
        <end position="475"/>
    </location>
</feature>
<name>A0A4Y6UNZ4_9PROT</name>
<evidence type="ECO:0000259" key="10">
    <source>
        <dbReference type="Pfam" id="PF00890"/>
    </source>
</evidence>
<keyword evidence="8 12" id="KW-0560">Oxidoreductase</keyword>
<dbReference type="InterPro" id="IPR027477">
    <property type="entry name" value="Succ_DH/fumarate_Rdtase_cat_sf"/>
</dbReference>
<evidence type="ECO:0000313" key="12">
    <source>
        <dbReference type="EMBL" id="QDH17775.1"/>
    </source>
</evidence>
<keyword evidence="6" id="KW-0662">Pyridine nucleotide biosynthesis</keyword>
<dbReference type="PANTHER" id="PTHR42716:SF2">
    <property type="entry name" value="L-ASPARTATE OXIDASE, CHLOROPLASTIC"/>
    <property type="match status" value="1"/>
</dbReference>
<comment type="catalytic activity">
    <reaction evidence="9">
        <text>L-aspartate + O2 = iminosuccinate + H2O2</text>
        <dbReference type="Rhea" id="RHEA:25876"/>
        <dbReference type="ChEBI" id="CHEBI:15379"/>
        <dbReference type="ChEBI" id="CHEBI:16240"/>
        <dbReference type="ChEBI" id="CHEBI:29991"/>
        <dbReference type="ChEBI" id="CHEBI:77875"/>
        <dbReference type="EC" id="1.4.3.16"/>
    </reaction>
    <physiologicalReaction direction="left-to-right" evidence="9">
        <dbReference type="Rhea" id="RHEA:25877"/>
    </physiologicalReaction>
</comment>
<dbReference type="KEGG" id="ssam:E3D00_09500"/>
<gene>
    <name evidence="12" type="ORF">E3D00_09500</name>
</gene>
<dbReference type="EMBL" id="CP038141">
    <property type="protein sequence ID" value="QDH17775.1"/>
    <property type="molecule type" value="Genomic_DNA"/>
</dbReference>
<evidence type="ECO:0000256" key="6">
    <source>
        <dbReference type="ARBA" id="ARBA00022642"/>
    </source>
</evidence>
<dbReference type="GO" id="GO:0034628">
    <property type="term" value="P:'de novo' NAD+ biosynthetic process from L-aspartate"/>
    <property type="evidence" value="ECO:0007669"/>
    <property type="project" value="TreeGrafter"/>
</dbReference>
<sequence>MSIDILSHLSGRPVIVGAGLAGLTAALYLDQPCVVLTLSPLGTDIASGLAQGGVAAAVGEGDNPLLHAQDTLAAGAGLCVSDVVQNITQAAPDAIRILSSWGVPFARKGTAFDLHLEAAHSKKRILHTNGDGSGAALMKTMIERVKARSDITVLENVRLTKLLTEDEHIVGVQTSIGIIPTHLCIIASGGIGALYESTTSPNTLTGSALAVSARAGARLVDMEFTQFHPTALKTSGKTGRRPLVSEAVRGAGALLVDETGQQFTDELLARDVVSRAIASHIEAGHSVFLNATQLKQEKFSKLFPGITKSCHAIGINPDEDLIPVSPAMHYHMGGIEVDNKGRSSIAGLWACGEASCTGLHGANRLASNSLLEAFLTGKWVAEDVNGYTYPSQRNLKVISSVVDETQGAPLNLDLMKNAGIVRSQSGLQNVLDKVLPHILENDHALIAAFIATSALRRCESRGSHYRSDFPHRSDPFRTSITLSELVA</sequence>
<dbReference type="InterPro" id="IPR015939">
    <property type="entry name" value="Fum_Rdtase/Succ_DH_flav-like_C"/>
</dbReference>
<feature type="domain" description="FAD-dependent oxidoreductase 2 FAD-binding" evidence="10">
    <location>
        <begin position="14"/>
        <end position="370"/>
    </location>
</feature>
<organism evidence="12 13">
    <name type="scientific">Swingsia samuiensis</name>
    <dbReference type="NCBI Taxonomy" id="1293412"/>
    <lineage>
        <taxon>Bacteria</taxon>
        <taxon>Pseudomonadati</taxon>
        <taxon>Pseudomonadota</taxon>
        <taxon>Alphaproteobacteria</taxon>
        <taxon>Acetobacterales</taxon>
        <taxon>Acetobacteraceae</taxon>
        <taxon>Swingsia</taxon>
    </lineage>
</organism>
<dbReference type="PRINTS" id="PR00368">
    <property type="entry name" value="FADPNR"/>
</dbReference>
<comment type="cofactor">
    <cofactor evidence="1">
        <name>FAD</name>
        <dbReference type="ChEBI" id="CHEBI:57692"/>
    </cofactor>
</comment>
<dbReference type="Pfam" id="PF02910">
    <property type="entry name" value="Succ_DH_flav_C"/>
    <property type="match status" value="1"/>
</dbReference>
<dbReference type="Proteomes" id="UP000316313">
    <property type="component" value="Chromosome"/>
</dbReference>
<dbReference type="UniPathway" id="UPA00253">
    <property type="reaction ID" value="UER00326"/>
</dbReference>
<evidence type="ECO:0000256" key="4">
    <source>
        <dbReference type="ARBA" id="ARBA00012173"/>
    </source>
</evidence>
<evidence type="ECO:0000256" key="9">
    <source>
        <dbReference type="ARBA" id="ARBA00048305"/>
    </source>
</evidence>
<evidence type="ECO:0000256" key="8">
    <source>
        <dbReference type="ARBA" id="ARBA00023002"/>
    </source>
</evidence>
<proteinExistence type="inferred from homology"/>
<dbReference type="RefSeq" id="WP_141462042.1">
    <property type="nucleotide sequence ID" value="NZ_CP038141.1"/>
</dbReference>
<keyword evidence="13" id="KW-1185">Reference proteome</keyword>
<dbReference type="Pfam" id="PF00890">
    <property type="entry name" value="FAD_binding_2"/>
    <property type="match status" value="1"/>
</dbReference>
<evidence type="ECO:0000256" key="7">
    <source>
        <dbReference type="ARBA" id="ARBA00022827"/>
    </source>
</evidence>
<reference evidence="12 13" key="1">
    <citation type="submission" date="2019-03" db="EMBL/GenBank/DDBJ databases">
        <title>The complete genome sequence of Swingsia samuiensis NBRC107927(T).</title>
        <authorList>
            <person name="Chua K.-O."/>
            <person name="Chan K.-G."/>
            <person name="See-Too W.-S."/>
        </authorList>
    </citation>
    <scope>NUCLEOTIDE SEQUENCE [LARGE SCALE GENOMIC DNA]</scope>
    <source>
        <strain evidence="12 13">AH83</strain>
    </source>
</reference>
<dbReference type="OrthoDB" id="9806724at2"/>
<keyword evidence="7" id="KW-0274">FAD</keyword>